<organism evidence="1 2">
    <name type="scientific">Subtercola boreus</name>
    <dbReference type="NCBI Taxonomy" id="120213"/>
    <lineage>
        <taxon>Bacteria</taxon>
        <taxon>Bacillati</taxon>
        <taxon>Actinomycetota</taxon>
        <taxon>Actinomycetes</taxon>
        <taxon>Micrococcales</taxon>
        <taxon>Microbacteriaceae</taxon>
        <taxon>Subtercola</taxon>
    </lineage>
</organism>
<dbReference type="OrthoDB" id="5121327at2"/>
<evidence type="ECO:0000313" key="1">
    <source>
        <dbReference type="EMBL" id="RFA09416.1"/>
    </source>
</evidence>
<proteinExistence type="predicted"/>
<name>A0A3E0VHK7_9MICO</name>
<protein>
    <submittedName>
        <fullName evidence="1">Uncharacterized protein</fullName>
    </submittedName>
</protein>
<gene>
    <name evidence="1" type="ORF">B7R54_09360</name>
</gene>
<sequence>MKKVLWFAAGIAVGVVAAHQLNQTAQGKKFFAELDAKIKDFSGALSDGYHERENELRAAIGDAGDAVKKAAQK</sequence>
<dbReference type="EMBL" id="NBWZ01000001">
    <property type="protein sequence ID" value="RFA09416.1"/>
    <property type="molecule type" value="Genomic_DNA"/>
</dbReference>
<dbReference type="Proteomes" id="UP000256486">
    <property type="component" value="Unassembled WGS sequence"/>
</dbReference>
<keyword evidence="2" id="KW-1185">Reference proteome</keyword>
<reference evidence="1 2" key="1">
    <citation type="submission" date="2017-04" db="EMBL/GenBank/DDBJ databases">
        <title>Comparative genome analysis of Subtercola boreus.</title>
        <authorList>
            <person name="Cho Y.-J."/>
            <person name="Cho A."/>
            <person name="Kim O.-S."/>
            <person name="Lee J.-I."/>
        </authorList>
    </citation>
    <scope>NUCLEOTIDE SEQUENCE [LARGE SCALE GENOMIC DNA]</scope>
    <source>
        <strain evidence="1 2">K300</strain>
    </source>
</reference>
<evidence type="ECO:0000313" key="2">
    <source>
        <dbReference type="Proteomes" id="UP000256486"/>
    </source>
</evidence>
<comment type="caution">
    <text evidence="1">The sequence shown here is derived from an EMBL/GenBank/DDBJ whole genome shotgun (WGS) entry which is preliminary data.</text>
</comment>
<dbReference type="AlphaFoldDB" id="A0A3E0VHK7"/>
<accession>A0A3E0VHK7</accession>
<dbReference type="RefSeq" id="WP_116414802.1">
    <property type="nucleotide sequence ID" value="NZ_NBWZ01000001.1"/>
</dbReference>